<gene>
    <name evidence="1" type="ORF">SAMN05660313_02023</name>
</gene>
<dbReference type="RefSeq" id="WP_072303645.1">
    <property type="nucleotide sequence ID" value="NZ_FPIY01000002.1"/>
</dbReference>
<evidence type="ECO:0000313" key="2">
    <source>
        <dbReference type="Proteomes" id="UP000183257"/>
    </source>
</evidence>
<dbReference type="AlphaFoldDB" id="A0A1K1PQE3"/>
<reference evidence="2" key="1">
    <citation type="submission" date="2016-11" db="EMBL/GenBank/DDBJ databases">
        <authorList>
            <person name="Varghese N."/>
            <person name="Submissions S."/>
        </authorList>
    </citation>
    <scope>NUCLEOTIDE SEQUENCE [LARGE SCALE GENOMIC DNA]</scope>
    <source>
        <strain evidence="2">DSM 24786</strain>
    </source>
</reference>
<organism evidence="1 2">
    <name type="scientific">Cellulophaga fucicola</name>
    <dbReference type="NCBI Taxonomy" id="76595"/>
    <lineage>
        <taxon>Bacteria</taxon>
        <taxon>Pseudomonadati</taxon>
        <taxon>Bacteroidota</taxon>
        <taxon>Flavobacteriia</taxon>
        <taxon>Flavobacteriales</taxon>
        <taxon>Flavobacteriaceae</taxon>
        <taxon>Cellulophaga</taxon>
    </lineage>
</organism>
<protein>
    <submittedName>
        <fullName evidence="1">Uncharacterized protein</fullName>
    </submittedName>
</protein>
<keyword evidence="2" id="KW-1185">Reference proteome</keyword>
<sequence length="121" mass="14125">MTFNYPDSTTLLASVESKKLYINLVAQLQKDFGLANIEFSLLDGNTSVEPQDLVTGLREKIYQLLLERFTEYLNLLYIIDVPEHIFRKIEATDAVDIADQVAFLILKREWQKVWYKNEYSS</sequence>
<dbReference type="STRING" id="76595.SAMN05660313_02023"/>
<accession>A0A1K1PQE3</accession>
<name>A0A1K1PQE3_9FLAO</name>
<dbReference type="EMBL" id="FPIY01000002">
    <property type="protein sequence ID" value="SFW48990.1"/>
    <property type="molecule type" value="Genomic_DNA"/>
</dbReference>
<evidence type="ECO:0000313" key="1">
    <source>
        <dbReference type="EMBL" id="SFW48990.1"/>
    </source>
</evidence>
<dbReference type="Proteomes" id="UP000183257">
    <property type="component" value="Unassembled WGS sequence"/>
</dbReference>
<dbReference type="OrthoDB" id="1120195at2"/>
<proteinExistence type="predicted"/>